<proteinExistence type="inferred from homology"/>
<dbReference type="PROSITE" id="PS00122">
    <property type="entry name" value="CARBOXYLESTERASE_B_1"/>
    <property type="match status" value="1"/>
</dbReference>
<evidence type="ECO:0000256" key="5">
    <source>
        <dbReference type="ARBA" id="ARBA00023180"/>
    </source>
</evidence>
<accession>A0A0L7KYC7</accession>
<comment type="similarity">
    <text evidence="1 6">Belongs to the type-B carboxylesterase/lipase family.</text>
</comment>
<evidence type="ECO:0000256" key="2">
    <source>
        <dbReference type="ARBA" id="ARBA00022487"/>
    </source>
</evidence>
<dbReference type="InterPro" id="IPR029058">
    <property type="entry name" value="AB_hydrolase_fold"/>
</dbReference>
<evidence type="ECO:0000313" key="8">
    <source>
        <dbReference type="EMBL" id="KOB68222.1"/>
    </source>
</evidence>
<reference evidence="8 9" key="1">
    <citation type="journal article" date="2015" name="Genome Biol. Evol.">
        <title>The genome of winter moth (Operophtera brumata) provides a genomic perspective on sexual dimorphism and phenology.</title>
        <authorList>
            <person name="Derks M.F."/>
            <person name="Smit S."/>
            <person name="Salis L."/>
            <person name="Schijlen E."/>
            <person name="Bossers A."/>
            <person name="Mateman C."/>
            <person name="Pijl A.S."/>
            <person name="de Ridder D."/>
            <person name="Groenen M.A."/>
            <person name="Visser M.E."/>
            <person name="Megens H.J."/>
        </authorList>
    </citation>
    <scope>NUCLEOTIDE SEQUENCE [LARGE SCALE GENOMIC DNA]</scope>
    <source>
        <strain evidence="8">WM2013NL</strain>
        <tissue evidence="8">Head and thorax</tissue>
    </source>
</reference>
<comment type="caution">
    <text evidence="8">The sequence shown here is derived from an EMBL/GenBank/DDBJ whole genome shotgun (WGS) entry which is preliminary data.</text>
</comment>
<dbReference type="Pfam" id="PF00135">
    <property type="entry name" value="COesterase"/>
    <property type="match status" value="1"/>
</dbReference>
<dbReference type="InterPro" id="IPR019826">
    <property type="entry name" value="Carboxylesterase_B_AS"/>
</dbReference>
<evidence type="ECO:0000256" key="3">
    <source>
        <dbReference type="ARBA" id="ARBA00022801"/>
    </source>
</evidence>
<dbReference type="STRING" id="104452.A0A0L7KYC7"/>
<evidence type="ECO:0000259" key="7">
    <source>
        <dbReference type="Pfam" id="PF00135"/>
    </source>
</evidence>
<evidence type="ECO:0000313" key="9">
    <source>
        <dbReference type="Proteomes" id="UP000037510"/>
    </source>
</evidence>
<dbReference type="PANTHER" id="PTHR43142:SF1">
    <property type="entry name" value="CARBOXYLIC ESTER HYDROLASE"/>
    <property type="match status" value="1"/>
</dbReference>
<protein>
    <recommendedName>
        <fullName evidence="6">Carboxylic ester hydrolase</fullName>
        <ecNumber evidence="6">3.1.1.-</ecNumber>
    </recommendedName>
</protein>
<gene>
    <name evidence="8" type="ORF">OBRU01_18635</name>
</gene>
<feature type="domain" description="Carboxylesterase type B" evidence="7">
    <location>
        <begin position="21"/>
        <end position="215"/>
    </location>
</feature>
<dbReference type="Gene3D" id="3.40.50.1820">
    <property type="entry name" value="alpha/beta hydrolase"/>
    <property type="match status" value="1"/>
</dbReference>
<dbReference type="GO" id="GO:0052689">
    <property type="term" value="F:carboxylic ester hydrolase activity"/>
    <property type="evidence" value="ECO:0007669"/>
    <property type="project" value="UniProtKB-KW"/>
</dbReference>
<name>A0A0L7KYC7_OPEBR</name>
<evidence type="ECO:0000256" key="4">
    <source>
        <dbReference type="ARBA" id="ARBA00023157"/>
    </source>
</evidence>
<dbReference type="PANTHER" id="PTHR43142">
    <property type="entry name" value="CARBOXYLIC ESTER HYDROLASE"/>
    <property type="match status" value="1"/>
</dbReference>
<dbReference type="InterPro" id="IPR002018">
    <property type="entry name" value="CarbesteraseB"/>
</dbReference>
<dbReference type="AlphaFoldDB" id="A0A0L7KYC7"/>
<keyword evidence="2" id="KW-0719">Serine esterase</keyword>
<dbReference type="EC" id="3.1.1.-" evidence="6"/>
<keyword evidence="3 6" id="KW-0378">Hydrolase</keyword>
<dbReference type="SUPFAM" id="SSF53474">
    <property type="entry name" value="alpha/beta-Hydrolases"/>
    <property type="match status" value="1"/>
</dbReference>
<organism evidence="8 9">
    <name type="scientific">Operophtera brumata</name>
    <name type="common">Winter moth</name>
    <name type="synonym">Phalaena brumata</name>
    <dbReference type="NCBI Taxonomy" id="104452"/>
    <lineage>
        <taxon>Eukaryota</taxon>
        <taxon>Metazoa</taxon>
        <taxon>Ecdysozoa</taxon>
        <taxon>Arthropoda</taxon>
        <taxon>Hexapoda</taxon>
        <taxon>Insecta</taxon>
        <taxon>Pterygota</taxon>
        <taxon>Neoptera</taxon>
        <taxon>Endopterygota</taxon>
        <taxon>Lepidoptera</taxon>
        <taxon>Glossata</taxon>
        <taxon>Ditrysia</taxon>
        <taxon>Geometroidea</taxon>
        <taxon>Geometridae</taxon>
        <taxon>Larentiinae</taxon>
        <taxon>Operophtera</taxon>
    </lineage>
</organism>
<keyword evidence="9" id="KW-1185">Reference proteome</keyword>
<dbReference type="EMBL" id="JTDY01004388">
    <property type="protein sequence ID" value="KOB68222.1"/>
    <property type="molecule type" value="Genomic_DNA"/>
</dbReference>
<sequence length="243" mass="26736">MCLLGQHGRGIMGYYPVLPRFLSTGDDVIPGNNGLKDQSFALHWVRHNIMLFGGNPDSITLTGCSAGGASVHYHYLSPLGSAFASWTHAVKPAQKAKALAAIVGCPTGTSKEILDCLKFRPGEVIVNAQIEMDPFLTHYPYHAARMGAMHDLPLITSVTSEEGLYPAAAYQAEPGLIPELEAHWQQLASNIFEYNDTLPQEQRAAVAIKIKERYLGSQPIILERRFPTFNLREIKGTYGEILE</sequence>
<dbReference type="Proteomes" id="UP000037510">
    <property type="component" value="Unassembled WGS sequence"/>
</dbReference>
<keyword evidence="5" id="KW-0325">Glycoprotein</keyword>
<evidence type="ECO:0000256" key="1">
    <source>
        <dbReference type="ARBA" id="ARBA00005964"/>
    </source>
</evidence>
<evidence type="ECO:0000256" key="6">
    <source>
        <dbReference type="RuleBase" id="RU361235"/>
    </source>
</evidence>
<keyword evidence="4" id="KW-1015">Disulfide bond</keyword>